<evidence type="ECO:0000313" key="2">
    <source>
        <dbReference type="Proteomes" id="UP000464178"/>
    </source>
</evidence>
<dbReference type="Proteomes" id="UP000464178">
    <property type="component" value="Chromosome"/>
</dbReference>
<keyword evidence="2" id="KW-1185">Reference proteome</keyword>
<proteinExistence type="predicted"/>
<dbReference type="InterPro" id="IPR027417">
    <property type="entry name" value="P-loop_NTPase"/>
</dbReference>
<reference evidence="1 2" key="1">
    <citation type="submission" date="2019-05" db="EMBL/GenBank/DDBJ databases">
        <authorList>
            <consortium name="Science for Life Laboratories"/>
        </authorList>
    </citation>
    <scope>NUCLEOTIDE SEQUENCE [LARGE SCALE GENOMIC DNA]</scope>
    <source>
        <strain evidence="1">Soil9</strain>
    </source>
</reference>
<accession>A0A6P2CZA1</accession>
<evidence type="ECO:0000313" key="1">
    <source>
        <dbReference type="EMBL" id="VTR94458.1"/>
    </source>
</evidence>
<dbReference type="EMBL" id="LR593886">
    <property type="protein sequence ID" value="VTR94458.1"/>
    <property type="molecule type" value="Genomic_DNA"/>
</dbReference>
<dbReference type="RefSeq" id="WP_162668993.1">
    <property type="nucleotide sequence ID" value="NZ_LR593886.1"/>
</dbReference>
<dbReference type="Gene3D" id="3.40.50.300">
    <property type="entry name" value="P-loop containing nucleotide triphosphate hydrolases"/>
    <property type="match status" value="1"/>
</dbReference>
<dbReference type="SUPFAM" id="SSF52540">
    <property type="entry name" value="P-loop containing nucleoside triphosphate hydrolases"/>
    <property type="match status" value="1"/>
</dbReference>
<gene>
    <name evidence="1" type="ORF">SOIL9_32560</name>
</gene>
<dbReference type="AlphaFoldDB" id="A0A6P2CZA1"/>
<organism evidence="1 2">
    <name type="scientific">Gemmata massiliana</name>
    <dbReference type="NCBI Taxonomy" id="1210884"/>
    <lineage>
        <taxon>Bacteria</taxon>
        <taxon>Pseudomonadati</taxon>
        <taxon>Planctomycetota</taxon>
        <taxon>Planctomycetia</taxon>
        <taxon>Gemmatales</taxon>
        <taxon>Gemmataceae</taxon>
        <taxon>Gemmata</taxon>
    </lineage>
</organism>
<sequence>METPDPPPFDVPRVLLFGHRGSGKSALIGALLQAGETQGETLRGEVVSSSVDLPRIREAAYSGKLESTNTELSSFTIRLRPWRVGKQPLMEPLTVVLDDCDGKAAEALMKHPAPITQRAPGSALARAVVETDAIVLLVDASSTREELTEAFDEFDAFLSTVESAKTDSRSVGGFPIFLVLTQCDRLAQPRDTQKTWEARVKDRVDYAWKAFEEYLKDADPEEGRDSPFLAFGSVDLEVSAVAIRRPPLAEHPAPGDQPYQVAELFRDCFSGAKSHHDRVRQSEKRLRWTVRGTLTGLTFLLLTLGTIALFPPETTGPDLAAKIDDYERQERPAAERLADEHIERNKTALSRFAGDSAFARLSEDRRTFVTSRLKEIDDYRAYRAKLAGAIAPTGARSLPELKKIKESLRTELALPAEYSWGETAAAQLRDKWLADCAALEVAQAAFVDRYRALDRDGTALMLKRTFDENWLKDIDALFATAEKPPFPLNDPIPNSPTVRQPRGEAITYSVPYEFDEAYKARRYWEQTHDQIIHLRDLAGALGLIAAPNRPEAVLVLPEPNGSDSAALATTRLQALTRTYTRQSEDFSEWEAQRFPDPVRGELLARLRKSFGVGAKHVQKLFTVKDTTEGWKALGESLPEPKFGDWGKLLHLLARLQDPTAPDPVGELADFLRGLDKKVFDLDLQGFQLTIPLDLTIDRVEPSGPFTVTVTHANQTSDVAKFTVGKGVMRGTTTVYQLLPDGPTKLAYRAGDGLRAELPIRAGTRDLKLLWEAGATNTFQFDRLTREPRLTKSTSGTESAAGVQLALNAGRLPKFPVLFPLK</sequence>
<protein>
    <submittedName>
        <fullName evidence="1">Uncharacterized protein</fullName>
    </submittedName>
</protein>
<dbReference type="KEGG" id="gms:SOIL9_32560"/>
<name>A0A6P2CZA1_9BACT</name>